<evidence type="ECO:0000256" key="1">
    <source>
        <dbReference type="SAM" id="MobiDB-lite"/>
    </source>
</evidence>
<dbReference type="InterPro" id="IPR005094">
    <property type="entry name" value="Endonuclease_MobA/VirD2"/>
</dbReference>
<comment type="caution">
    <text evidence="3">The sequence shown here is derived from an EMBL/GenBank/DDBJ whole genome shotgun (WGS) entry which is preliminary data.</text>
</comment>
<sequence>MAYQFKKLDQGNGEVLLSRGVRDYDAEAMTQDFEQQRRLNPALGRAVWHTSISFPPEEKEQLTNDKMAAIALDYLKGMGLAQGQYAVIRHDDRPHPHFHIVANRVADDGHTVGDGHNYSRSEALLRELEQKYALTPVLSQEKRQSLANVPVHEQVRIRLREAVQACAQQARSLPEFTQGVEARGITVQLHRNAAGQATGISFEQNGQRFKGSQAARPLSLGGLTKTFEQHNQQQQPQLNQPATPRLRSSDHGLGY</sequence>
<feature type="region of interest" description="Disordered" evidence="1">
    <location>
        <begin position="228"/>
        <end position="255"/>
    </location>
</feature>
<organism evidence="3 4">
    <name type="scientific">Hymenobacter humi</name>
    <dbReference type="NCBI Taxonomy" id="1411620"/>
    <lineage>
        <taxon>Bacteria</taxon>
        <taxon>Pseudomonadati</taxon>
        <taxon>Bacteroidota</taxon>
        <taxon>Cytophagia</taxon>
        <taxon>Cytophagales</taxon>
        <taxon>Hymenobacteraceae</taxon>
        <taxon>Hymenobacter</taxon>
    </lineage>
</organism>
<feature type="compositionally biased region" description="Low complexity" evidence="1">
    <location>
        <begin position="229"/>
        <end position="241"/>
    </location>
</feature>
<reference evidence="4" key="1">
    <citation type="journal article" date="2019" name="Int. J. Syst. Evol. Microbiol.">
        <title>The Global Catalogue of Microorganisms (GCM) 10K type strain sequencing project: providing services to taxonomists for standard genome sequencing and annotation.</title>
        <authorList>
            <consortium name="The Broad Institute Genomics Platform"/>
            <consortium name="The Broad Institute Genome Sequencing Center for Infectious Disease"/>
            <person name="Wu L."/>
            <person name="Ma J."/>
        </authorList>
    </citation>
    <scope>NUCLEOTIDE SEQUENCE [LARGE SCALE GENOMIC DNA]</scope>
    <source>
        <strain evidence="4">JCM 19635</strain>
    </source>
</reference>
<proteinExistence type="predicted"/>
<dbReference type="RefSeq" id="WP_380206200.1">
    <property type="nucleotide sequence ID" value="NZ_JBHTEK010000002.1"/>
</dbReference>
<dbReference type="Pfam" id="PF03432">
    <property type="entry name" value="Relaxase"/>
    <property type="match status" value="1"/>
</dbReference>
<protein>
    <submittedName>
        <fullName evidence="3">Relaxase/mobilization nuclease domain-containing protein</fullName>
    </submittedName>
</protein>
<gene>
    <name evidence="3" type="ORF">ACFQT0_26155</name>
</gene>
<keyword evidence="4" id="KW-1185">Reference proteome</keyword>
<evidence type="ECO:0000313" key="4">
    <source>
        <dbReference type="Proteomes" id="UP001596513"/>
    </source>
</evidence>
<evidence type="ECO:0000313" key="3">
    <source>
        <dbReference type="EMBL" id="MFC7670469.1"/>
    </source>
</evidence>
<evidence type="ECO:0000259" key="2">
    <source>
        <dbReference type="Pfam" id="PF03432"/>
    </source>
</evidence>
<dbReference type="Proteomes" id="UP001596513">
    <property type="component" value="Unassembled WGS sequence"/>
</dbReference>
<dbReference type="EMBL" id="JBHTEK010000002">
    <property type="protein sequence ID" value="MFC7670469.1"/>
    <property type="molecule type" value="Genomic_DNA"/>
</dbReference>
<accession>A0ABW2UDP9</accession>
<feature type="domain" description="MobA/VirD2-like nuclease" evidence="2">
    <location>
        <begin position="9"/>
        <end position="134"/>
    </location>
</feature>
<name>A0ABW2UDP9_9BACT</name>